<keyword evidence="5" id="KW-1185">Reference proteome</keyword>
<evidence type="ECO:0000313" key="4">
    <source>
        <dbReference type="EMBL" id="QDQ24994.1"/>
    </source>
</evidence>
<evidence type="ECO:0000256" key="1">
    <source>
        <dbReference type="ARBA" id="ARBA00022553"/>
    </source>
</evidence>
<name>A0A516SA15_9NEIS</name>
<dbReference type="InterPro" id="IPR050595">
    <property type="entry name" value="Bact_response_regulator"/>
</dbReference>
<keyword evidence="1 2" id="KW-0597">Phosphoprotein</keyword>
<dbReference type="Gene3D" id="3.40.50.2300">
    <property type="match status" value="1"/>
</dbReference>
<dbReference type="PANTHER" id="PTHR44591:SF24">
    <property type="entry name" value="PROTEIN-GLUTAMATE METHYLESTERASE_PROTEIN-GLUTAMINE GLUTAMINASE 1"/>
    <property type="match status" value="1"/>
</dbReference>
<evidence type="ECO:0000259" key="3">
    <source>
        <dbReference type="PROSITE" id="PS50110"/>
    </source>
</evidence>
<dbReference type="InterPro" id="IPR001789">
    <property type="entry name" value="Sig_transdc_resp-reg_receiver"/>
</dbReference>
<dbReference type="Pfam" id="PF00072">
    <property type="entry name" value="Response_reg"/>
    <property type="match status" value="1"/>
</dbReference>
<dbReference type="AlphaFoldDB" id="A0A516SA15"/>
<dbReference type="CDD" id="cd17593">
    <property type="entry name" value="REC_CheC-like"/>
    <property type="match status" value="1"/>
</dbReference>
<dbReference type="SUPFAM" id="SSF52172">
    <property type="entry name" value="CheY-like"/>
    <property type="match status" value="1"/>
</dbReference>
<dbReference type="OrthoDB" id="9808843at2"/>
<feature type="domain" description="Response regulatory" evidence="3">
    <location>
        <begin position="4"/>
        <end position="119"/>
    </location>
</feature>
<dbReference type="PANTHER" id="PTHR44591">
    <property type="entry name" value="STRESS RESPONSE REGULATOR PROTEIN 1"/>
    <property type="match status" value="1"/>
</dbReference>
<dbReference type="InterPro" id="IPR011006">
    <property type="entry name" value="CheY-like_superfamily"/>
</dbReference>
<evidence type="ECO:0000256" key="2">
    <source>
        <dbReference type="PROSITE-ProRule" id="PRU00169"/>
    </source>
</evidence>
<evidence type="ECO:0000313" key="5">
    <source>
        <dbReference type="Proteomes" id="UP000317550"/>
    </source>
</evidence>
<dbReference type="RefSeq" id="WP_143855919.1">
    <property type="nucleotide sequence ID" value="NZ_CP041730.1"/>
</dbReference>
<dbReference type="EMBL" id="CP041730">
    <property type="protein sequence ID" value="QDQ24994.1"/>
    <property type="molecule type" value="Genomic_DNA"/>
</dbReference>
<dbReference type="GO" id="GO:0000160">
    <property type="term" value="P:phosphorelay signal transduction system"/>
    <property type="evidence" value="ECO:0007669"/>
    <property type="project" value="InterPro"/>
</dbReference>
<gene>
    <name evidence="4" type="ORF">FNU76_00760</name>
</gene>
<dbReference type="Proteomes" id="UP000317550">
    <property type="component" value="Chromosome"/>
</dbReference>
<proteinExistence type="predicted"/>
<feature type="modified residue" description="4-aspartylphosphate" evidence="2">
    <location>
        <position position="54"/>
    </location>
</feature>
<dbReference type="SMART" id="SM00448">
    <property type="entry name" value="REC"/>
    <property type="match status" value="1"/>
</dbReference>
<dbReference type="PROSITE" id="PS50110">
    <property type="entry name" value="RESPONSE_REGULATORY"/>
    <property type="match status" value="1"/>
</dbReference>
<protein>
    <submittedName>
        <fullName evidence="4">Response regulator</fullName>
    </submittedName>
</protein>
<dbReference type="KEGG" id="cari:FNU76_00760"/>
<sequence length="122" mass="13603">MPVSILVVDDSPMARKMLIRALPPAWDVSIEQASNGIEAMDAYRKGKVDVMFLDLQMPEMDGFEVLDTLRHEDMNCLVIVVSADVQEEAQARARSMGAIAFVRKPVDADKIHKALKDYGIEL</sequence>
<reference evidence="5" key="1">
    <citation type="submission" date="2019-07" db="EMBL/GenBank/DDBJ databases">
        <title>Chitinimonas sp. nov., isolated from Ny-Alesund, arctica soil.</title>
        <authorList>
            <person name="Xu Q."/>
            <person name="Peng F."/>
        </authorList>
    </citation>
    <scope>NUCLEOTIDE SEQUENCE [LARGE SCALE GENOMIC DNA]</scope>
    <source>
        <strain evidence="5">R3-44</strain>
    </source>
</reference>
<organism evidence="4 5">
    <name type="scientific">Chitinimonas arctica</name>
    <dbReference type="NCBI Taxonomy" id="2594795"/>
    <lineage>
        <taxon>Bacteria</taxon>
        <taxon>Pseudomonadati</taxon>
        <taxon>Pseudomonadota</taxon>
        <taxon>Betaproteobacteria</taxon>
        <taxon>Neisseriales</taxon>
        <taxon>Chitinibacteraceae</taxon>
        <taxon>Chitinimonas</taxon>
    </lineage>
</organism>
<accession>A0A516SA15</accession>